<feature type="transmembrane region" description="Helical" evidence="6">
    <location>
        <begin position="287"/>
        <end position="308"/>
    </location>
</feature>
<comment type="similarity">
    <text evidence="2">Belongs to the amino acid/polyamine transporter 2 family.</text>
</comment>
<feature type="transmembrane region" description="Helical" evidence="6">
    <location>
        <begin position="67"/>
        <end position="85"/>
    </location>
</feature>
<proteinExistence type="inferred from homology"/>
<evidence type="ECO:0000259" key="7">
    <source>
        <dbReference type="Pfam" id="PF01490"/>
    </source>
</evidence>
<evidence type="ECO:0000256" key="2">
    <source>
        <dbReference type="ARBA" id="ARBA00008066"/>
    </source>
</evidence>
<dbReference type="OrthoDB" id="40134at2759"/>
<feature type="transmembrane region" description="Helical" evidence="6">
    <location>
        <begin position="17"/>
        <end position="39"/>
    </location>
</feature>
<feature type="transmembrane region" description="Helical" evidence="6">
    <location>
        <begin position="164"/>
        <end position="182"/>
    </location>
</feature>
<protein>
    <recommendedName>
        <fullName evidence="7">Amino acid transporter transmembrane domain-containing protein</fullName>
    </recommendedName>
</protein>
<dbReference type="Proteomes" id="UP000193498">
    <property type="component" value="Unassembled WGS sequence"/>
</dbReference>
<dbReference type="AlphaFoldDB" id="A0A1Y1Z5S2"/>
<evidence type="ECO:0000256" key="4">
    <source>
        <dbReference type="ARBA" id="ARBA00022989"/>
    </source>
</evidence>
<keyword evidence="9" id="KW-1185">Reference proteome</keyword>
<dbReference type="Gene3D" id="1.20.1740.10">
    <property type="entry name" value="Amino acid/polyamine transporter I"/>
    <property type="match status" value="1"/>
</dbReference>
<accession>A0A1Y1Z5S2</accession>
<evidence type="ECO:0000256" key="6">
    <source>
        <dbReference type="SAM" id="Phobius"/>
    </source>
</evidence>
<evidence type="ECO:0000256" key="3">
    <source>
        <dbReference type="ARBA" id="ARBA00022692"/>
    </source>
</evidence>
<feature type="transmembrane region" description="Helical" evidence="6">
    <location>
        <begin position="314"/>
        <end position="336"/>
    </location>
</feature>
<dbReference type="PANTHER" id="PTHR22950">
    <property type="entry name" value="AMINO ACID TRANSPORTER"/>
    <property type="match status" value="1"/>
</dbReference>
<feature type="transmembrane region" description="Helical" evidence="6">
    <location>
        <begin position="348"/>
        <end position="368"/>
    </location>
</feature>
<evidence type="ECO:0000256" key="5">
    <source>
        <dbReference type="ARBA" id="ARBA00023136"/>
    </source>
</evidence>
<evidence type="ECO:0000256" key="1">
    <source>
        <dbReference type="ARBA" id="ARBA00004141"/>
    </source>
</evidence>
<keyword evidence="5 6" id="KW-0472">Membrane</keyword>
<sequence>MAGTGILQLPLCLQEGGWIGVFSILLCAVIVYYTGNILIKCLYVDSVRLSDLSEIGEAAFGTIGKNVVIFFTWTILFGSSALFLILAAENLKVLCNSFLPSWNEATWVVVCAMLTWPFFVFMKTLKEVAVLSFFGAFSTVIMVVVIIVLGIIDLPNNLSTTHTFANIGAFPSVLAAIGFSFGGNCVFPHVEHSMKDRKAWPKVYGYSIITVAGMYIATAIVGYYVYGQRTQSPILLNLPPGAYLTLAVAVITAHVLLTNPILLASLSLEAETRLKIDIAYLSPARELLYRALFRTALLASAAVIAIKLHFFSDVMTLLGAISNSMLIFVLPVLFNLKLFGLRNASSAKLAWSGVIVLVGVLCCCIGTYQAMVNLLRKVIEDQY</sequence>
<dbReference type="InParanoid" id="A0A1Y1Z5S2"/>
<organism evidence="8 9">
    <name type="scientific">Basidiobolus meristosporus CBS 931.73</name>
    <dbReference type="NCBI Taxonomy" id="1314790"/>
    <lineage>
        <taxon>Eukaryota</taxon>
        <taxon>Fungi</taxon>
        <taxon>Fungi incertae sedis</taxon>
        <taxon>Zoopagomycota</taxon>
        <taxon>Entomophthoromycotina</taxon>
        <taxon>Basidiobolomycetes</taxon>
        <taxon>Basidiobolales</taxon>
        <taxon>Basidiobolaceae</taxon>
        <taxon>Basidiobolus</taxon>
    </lineage>
</organism>
<evidence type="ECO:0000313" key="9">
    <source>
        <dbReference type="Proteomes" id="UP000193498"/>
    </source>
</evidence>
<dbReference type="GO" id="GO:0005774">
    <property type="term" value="C:vacuolar membrane"/>
    <property type="evidence" value="ECO:0007669"/>
    <property type="project" value="TreeGrafter"/>
</dbReference>
<feature type="transmembrane region" description="Helical" evidence="6">
    <location>
        <begin position="105"/>
        <end position="122"/>
    </location>
</feature>
<evidence type="ECO:0000313" key="8">
    <source>
        <dbReference type="EMBL" id="ORY05632.1"/>
    </source>
</evidence>
<feature type="transmembrane region" description="Helical" evidence="6">
    <location>
        <begin position="203"/>
        <end position="226"/>
    </location>
</feature>
<keyword evidence="3 6" id="KW-0812">Transmembrane</keyword>
<name>A0A1Y1Z5S2_9FUNG</name>
<feature type="transmembrane region" description="Helical" evidence="6">
    <location>
        <begin position="129"/>
        <end position="152"/>
    </location>
</feature>
<reference evidence="8 9" key="1">
    <citation type="submission" date="2016-07" db="EMBL/GenBank/DDBJ databases">
        <title>Pervasive Adenine N6-methylation of Active Genes in Fungi.</title>
        <authorList>
            <consortium name="DOE Joint Genome Institute"/>
            <person name="Mondo S.J."/>
            <person name="Dannebaum R.O."/>
            <person name="Kuo R.C."/>
            <person name="Labutti K."/>
            <person name="Haridas S."/>
            <person name="Kuo A."/>
            <person name="Salamov A."/>
            <person name="Ahrendt S.R."/>
            <person name="Lipzen A."/>
            <person name="Sullivan W."/>
            <person name="Andreopoulos W.B."/>
            <person name="Clum A."/>
            <person name="Lindquist E."/>
            <person name="Daum C."/>
            <person name="Ramamoorthy G.K."/>
            <person name="Gryganskyi A."/>
            <person name="Culley D."/>
            <person name="Magnuson J.K."/>
            <person name="James T.Y."/>
            <person name="O'Malley M.A."/>
            <person name="Stajich J.E."/>
            <person name="Spatafora J.W."/>
            <person name="Visel A."/>
            <person name="Grigoriev I.V."/>
        </authorList>
    </citation>
    <scope>NUCLEOTIDE SEQUENCE [LARGE SCALE GENOMIC DNA]</scope>
    <source>
        <strain evidence="8 9">CBS 931.73</strain>
    </source>
</reference>
<dbReference type="Pfam" id="PF01490">
    <property type="entry name" value="Aa_trans"/>
    <property type="match status" value="1"/>
</dbReference>
<comment type="caution">
    <text evidence="8">The sequence shown here is derived from an EMBL/GenBank/DDBJ whole genome shotgun (WGS) entry which is preliminary data.</text>
</comment>
<feature type="transmembrane region" description="Helical" evidence="6">
    <location>
        <begin position="246"/>
        <end position="266"/>
    </location>
</feature>
<dbReference type="STRING" id="1314790.A0A1Y1Z5S2"/>
<dbReference type="InterPro" id="IPR013057">
    <property type="entry name" value="AA_transpt_TM"/>
</dbReference>
<keyword evidence="4 6" id="KW-1133">Transmembrane helix</keyword>
<gene>
    <name evidence="8" type="ORF">K493DRAFT_252506</name>
</gene>
<comment type="subcellular location">
    <subcellularLocation>
        <location evidence="1">Membrane</location>
        <topology evidence="1">Multi-pass membrane protein</topology>
    </subcellularLocation>
</comment>
<dbReference type="GO" id="GO:0015179">
    <property type="term" value="F:L-amino acid transmembrane transporter activity"/>
    <property type="evidence" value="ECO:0007669"/>
    <property type="project" value="TreeGrafter"/>
</dbReference>
<dbReference type="PANTHER" id="PTHR22950:SF703">
    <property type="entry name" value="AMINO ACID TRANSPORTER TRANSMEMBRANE DOMAIN-CONTAINING PROTEIN"/>
    <property type="match status" value="1"/>
</dbReference>
<dbReference type="EMBL" id="MCFE01000023">
    <property type="protein sequence ID" value="ORY05632.1"/>
    <property type="molecule type" value="Genomic_DNA"/>
</dbReference>
<feature type="domain" description="Amino acid transporter transmembrane" evidence="7">
    <location>
        <begin position="1"/>
        <end position="371"/>
    </location>
</feature>